<dbReference type="KEGG" id="gur:Gura_2827"/>
<organism evidence="4 5">
    <name type="scientific">Geotalea uraniireducens (strain Rf4)</name>
    <name type="common">Geobacter uraniireducens</name>
    <dbReference type="NCBI Taxonomy" id="351605"/>
    <lineage>
        <taxon>Bacteria</taxon>
        <taxon>Pseudomonadati</taxon>
        <taxon>Thermodesulfobacteriota</taxon>
        <taxon>Desulfuromonadia</taxon>
        <taxon>Geobacterales</taxon>
        <taxon>Geobacteraceae</taxon>
        <taxon>Geotalea</taxon>
    </lineage>
</organism>
<comment type="similarity">
    <text evidence="3">Belongs to the gas vesicle GvpK family.</text>
</comment>
<protein>
    <recommendedName>
        <fullName evidence="6">Gas vesicle protein K</fullName>
    </recommendedName>
</protein>
<evidence type="ECO:0000313" key="5">
    <source>
        <dbReference type="Proteomes" id="UP000006695"/>
    </source>
</evidence>
<evidence type="ECO:0008006" key="6">
    <source>
        <dbReference type="Google" id="ProtNLM"/>
    </source>
</evidence>
<evidence type="ECO:0000256" key="3">
    <source>
        <dbReference type="ARBA" id="ARBA00035659"/>
    </source>
</evidence>
<gene>
    <name evidence="4" type="ordered locus">Gura_2827</name>
</gene>
<evidence type="ECO:0000313" key="4">
    <source>
        <dbReference type="EMBL" id="ABQ27000.1"/>
    </source>
</evidence>
<accession>A5G5D2</accession>
<dbReference type="Pfam" id="PF05121">
    <property type="entry name" value="GvpK"/>
    <property type="match status" value="1"/>
</dbReference>
<sequence length="96" mass="10684">MNIDIEQDNLKQGVLGLVLALVEIIRDLLKTQAVRRMENGSLNAEEVERLGKSLMEFDRVVEQIKEDNGVTEAVRSVRDSLDNLVEGVLGGDLHGR</sequence>
<dbReference type="AlphaFoldDB" id="A5G5D2"/>
<dbReference type="GO" id="GO:0031411">
    <property type="term" value="C:gas vesicle"/>
    <property type="evidence" value="ECO:0007669"/>
    <property type="project" value="UniProtKB-SubCell"/>
</dbReference>
<evidence type="ECO:0000256" key="1">
    <source>
        <dbReference type="ARBA" id="ARBA00022987"/>
    </source>
</evidence>
<dbReference type="PANTHER" id="PTHR40137">
    <property type="entry name" value="PROTEIN GVPK 1"/>
    <property type="match status" value="1"/>
</dbReference>
<dbReference type="Proteomes" id="UP000006695">
    <property type="component" value="Chromosome"/>
</dbReference>
<proteinExistence type="inferred from homology"/>
<dbReference type="EMBL" id="CP000698">
    <property type="protein sequence ID" value="ABQ27000.1"/>
    <property type="molecule type" value="Genomic_DNA"/>
</dbReference>
<keyword evidence="5" id="KW-1185">Reference proteome</keyword>
<keyword evidence="1" id="KW-0304">Gas vesicle</keyword>
<dbReference type="HOGENOM" id="CLU_155015_0_0_7"/>
<dbReference type="RefSeq" id="WP_011939674.1">
    <property type="nucleotide sequence ID" value="NC_009483.1"/>
</dbReference>
<name>A5G5D2_GEOUR</name>
<comment type="subcellular location">
    <subcellularLocation>
        <location evidence="2">Gas vesicle</location>
    </subcellularLocation>
</comment>
<dbReference type="InterPro" id="IPR007805">
    <property type="entry name" value="GvpK"/>
</dbReference>
<dbReference type="PANTHER" id="PTHR40137:SF2">
    <property type="entry name" value="PROTEIN GVPK 1"/>
    <property type="match status" value="1"/>
</dbReference>
<dbReference type="STRING" id="351605.Gura_2827"/>
<dbReference type="OrthoDB" id="5524597at2"/>
<evidence type="ECO:0000256" key="2">
    <source>
        <dbReference type="ARBA" id="ARBA00035108"/>
    </source>
</evidence>
<reference evidence="4 5" key="1">
    <citation type="submission" date="2007-05" db="EMBL/GenBank/DDBJ databases">
        <title>Complete sequence of Geobacter uraniireducens Rf4.</title>
        <authorList>
            <consortium name="US DOE Joint Genome Institute"/>
            <person name="Copeland A."/>
            <person name="Lucas S."/>
            <person name="Lapidus A."/>
            <person name="Barry K."/>
            <person name="Detter J.C."/>
            <person name="Glavina del Rio T."/>
            <person name="Hammon N."/>
            <person name="Israni S."/>
            <person name="Dalin E."/>
            <person name="Tice H."/>
            <person name="Pitluck S."/>
            <person name="Chertkov O."/>
            <person name="Brettin T."/>
            <person name="Bruce D."/>
            <person name="Han C."/>
            <person name="Schmutz J."/>
            <person name="Larimer F."/>
            <person name="Land M."/>
            <person name="Hauser L."/>
            <person name="Kyrpides N."/>
            <person name="Mikhailova N."/>
            <person name="Shelobolina E."/>
            <person name="Aklujkar M."/>
            <person name="Lovley D."/>
            <person name="Richardson P."/>
        </authorList>
    </citation>
    <scope>NUCLEOTIDE SEQUENCE [LARGE SCALE GENOMIC DNA]</scope>
    <source>
        <strain evidence="4 5">Rf4</strain>
    </source>
</reference>
<dbReference type="GO" id="GO:0031412">
    <property type="term" value="P:gas vesicle organization"/>
    <property type="evidence" value="ECO:0007669"/>
    <property type="project" value="InterPro"/>
</dbReference>